<proteinExistence type="inferred from homology"/>
<evidence type="ECO:0000256" key="5">
    <source>
        <dbReference type="ARBA" id="ARBA00022729"/>
    </source>
</evidence>
<dbReference type="PANTHER" id="PTHR30069">
    <property type="entry name" value="TONB-DEPENDENT OUTER MEMBRANE RECEPTOR"/>
    <property type="match status" value="1"/>
</dbReference>
<keyword evidence="5 12" id="KW-0732">Signal</keyword>
<evidence type="ECO:0000259" key="13">
    <source>
        <dbReference type="Pfam" id="PF00593"/>
    </source>
</evidence>
<dbReference type="PROSITE" id="PS52016">
    <property type="entry name" value="TONB_DEPENDENT_REC_3"/>
    <property type="match status" value="1"/>
</dbReference>
<dbReference type="Pfam" id="PF00593">
    <property type="entry name" value="TonB_dep_Rec_b-barrel"/>
    <property type="match status" value="1"/>
</dbReference>
<evidence type="ECO:0000259" key="14">
    <source>
        <dbReference type="Pfam" id="PF07715"/>
    </source>
</evidence>
<dbReference type="Pfam" id="PF07715">
    <property type="entry name" value="Plug"/>
    <property type="match status" value="1"/>
</dbReference>
<evidence type="ECO:0000256" key="2">
    <source>
        <dbReference type="ARBA" id="ARBA00022448"/>
    </source>
</evidence>
<feature type="signal peptide" evidence="12">
    <location>
        <begin position="1"/>
        <end position="21"/>
    </location>
</feature>
<protein>
    <submittedName>
        <fullName evidence="15">Outer membrane receptor for ferrienterochelin and colicins</fullName>
    </submittedName>
</protein>
<dbReference type="CDD" id="cd01347">
    <property type="entry name" value="ligand_gated_channel"/>
    <property type="match status" value="1"/>
</dbReference>
<keyword evidence="4 10" id="KW-0812">Transmembrane</keyword>
<evidence type="ECO:0000256" key="8">
    <source>
        <dbReference type="ARBA" id="ARBA00023170"/>
    </source>
</evidence>
<feature type="chain" id="PRO_5010179774" evidence="12">
    <location>
        <begin position="22"/>
        <end position="696"/>
    </location>
</feature>
<dbReference type="Gene3D" id="2.40.170.20">
    <property type="entry name" value="TonB-dependent receptor, beta-barrel domain"/>
    <property type="match status" value="1"/>
</dbReference>
<keyword evidence="2 10" id="KW-0813">Transport</keyword>
<gene>
    <name evidence="15" type="ORF">SAMN05216462_2738</name>
</gene>
<dbReference type="Gene3D" id="2.170.130.10">
    <property type="entry name" value="TonB-dependent receptor, plug domain"/>
    <property type="match status" value="1"/>
</dbReference>
<keyword evidence="8 15" id="KW-0675">Receptor</keyword>
<dbReference type="Proteomes" id="UP000182257">
    <property type="component" value="Unassembled WGS sequence"/>
</dbReference>
<dbReference type="InterPro" id="IPR036942">
    <property type="entry name" value="Beta-barrel_TonB_sf"/>
</dbReference>
<dbReference type="InterPro" id="IPR039426">
    <property type="entry name" value="TonB-dep_rcpt-like"/>
</dbReference>
<evidence type="ECO:0000256" key="6">
    <source>
        <dbReference type="ARBA" id="ARBA00023077"/>
    </source>
</evidence>
<sequence length="696" mass="78194">MKKFYYVLALVLCANATNVFAVQDNSQDTTGYAGIYNLQQVVVTGNGHHELMKNSTTPVHVLTATDIAKAGITDFQAALTRMMPNVQFAPSSMGSYIRLNGLGNKYILILINGQKVVGDISGNVDLNQIDMAQIKRIEVLNGAASALYGSDAIGGVVNIITNQPKDKLISAVSDTRVGAKGAFTQNANLNIHTKWLSSYTSFSHNEVDSWRHNNQEYTGSEPEGETALSLQPLVVGYHQNLIRQRFELHPISRLLMYAEGSYNYKMTDRPRKQEGWESGYDYDMRFKTQRWAAGAKYEFNDNHSLQVDFLSHTFRYGNEYMTDVESKGVITNYVGDYTQSKKQSLYDLEVKNINHFYEGSTTIFGGEWKNDFLNATSGDVDNHVYNLSAYAQHDTKLLDNMSVTAGVRYDYNEAFGNHVSPKVALLYRPGAFSFRANYALGFRAPGMDELYYHYYKSNMRGKPVVTFGNKGLNPETSNYVSLSAGYGNSLFSIDVTGYLNYVNNMIIKDVVEIDEAAKQMLLASFPDDLTEASFTKMTTYNRYLNSDKGIIRGVNANVCVYPYNGLTLSANYAYTYATTKTGGEWIPLERTVKNAVTLAANYNHTWGKTYTLNVNLNGRMQSKTYYPGYEDAPGYGVWNLNTTHNFVLSKYLQIEPSVGIDNIFNKIDNRIDWTNRRYANYNPGTSVVFGVKVKFN</sequence>
<dbReference type="GO" id="GO:0009279">
    <property type="term" value="C:cell outer membrane"/>
    <property type="evidence" value="ECO:0007669"/>
    <property type="project" value="UniProtKB-SubCell"/>
</dbReference>
<evidence type="ECO:0000256" key="7">
    <source>
        <dbReference type="ARBA" id="ARBA00023136"/>
    </source>
</evidence>
<evidence type="ECO:0000313" key="16">
    <source>
        <dbReference type="Proteomes" id="UP000182257"/>
    </source>
</evidence>
<dbReference type="AlphaFoldDB" id="A0A1H4EDG6"/>
<comment type="similarity">
    <text evidence="10 11">Belongs to the TonB-dependent receptor family.</text>
</comment>
<dbReference type="InterPro" id="IPR012910">
    <property type="entry name" value="Plug_dom"/>
</dbReference>
<dbReference type="RefSeq" id="WP_074761978.1">
    <property type="nucleotide sequence ID" value="NZ_FNRF01000005.1"/>
</dbReference>
<evidence type="ECO:0000256" key="9">
    <source>
        <dbReference type="ARBA" id="ARBA00023237"/>
    </source>
</evidence>
<organism evidence="15 16">
    <name type="scientific">Xylanibacter ruminicola</name>
    <name type="common">Prevotella ruminicola</name>
    <dbReference type="NCBI Taxonomy" id="839"/>
    <lineage>
        <taxon>Bacteria</taxon>
        <taxon>Pseudomonadati</taxon>
        <taxon>Bacteroidota</taxon>
        <taxon>Bacteroidia</taxon>
        <taxon>Bacteroidales</taxon>
        <taxon>Prevotellaceae</taxon>
        <taxon>Xylanibacter</taxon>
    </lineage>
</organism>
<evidence type="ECO:0000313" key="15">
    <source>
        <dbReference type="EMBL" id="SEA82996.1"/>
    </source>
</evidence>
<comment type="subcellular location">
    <subcellularLocation>
        <location evidence="1 10">Cell outer membrane</location>
        <topology evidence="1 10">Multi-pass membrane protein</topology>
    </subcellularLocation>
</comment>
<evidence type="ECO:0000256" key="1">
    <source>
        <dbReference type="ARBA" id="ARBA00004571"/>
    </source>
</evidence>
<name>A0A1H4EDG6_XYLRU</name>
<feature type="domain" description="TonB-dependent receptor-like beta-barrel" evidence="13">
    <location>
        <begin position="270"/>
        <end position="662"/>
    </location>
</feature>
<keyword evidence="3 10" id="KW-1134">Transmembrane beta strand</keyword>
<keyword evidence="6 11" id="KW-0798">TonB box</keyword>
<dbReference type="InterPro" id="IPR000531">
    <property type="entry name" value="Beta-barrel_TonB"/>
</dbReference>
<dbReference type="PANTHER" id="PTHR30069:SF29">
    <property type="entry name" value="HEMOGLOBIN AND HEMOGLOBIN-HAPTOGLOBIN-BINDING PROTEIN 1-RELATED"/>
    <property type="match status" value="1"/>
</dbReference>
<dbReference type="GO" id="GO:0015344">
    <property type="term" value="F:siderophore uptake transmembrane transporter activity"/>
    <property type="evidence" value="ECO:0007669"/>
    <property type="project" value="TreeGrafter"/>
</dbReference>
<dbReference type="GO" id="GO:0044718">
    <property type="term" value="P:siderophore transmembrane transport"/>
    <property type="evidence" value="ECO:0007669"/>
    <property type="project" value="TreeGrafter"/>
</dbReference>
<keyword evidence="7 10" id="KW-0472">Membrane</keyword>
<dbReference type="InterPro" id="IPR037066">
    <property type="entry name" value="Plug_dom_sf"/>
</dbReference>
<reference evidence="15 16" key="1">
    <citation type="submission" date="2016-10" db="EMBL/GenBank/DDBJ databases">
        <authorList>
            <person name="de Groot N.N."/>
        </authorList>
    </citation>
    <scope>NUCLEOTIDE SEQUENCE [LARGE SCALE GENOMIC DNA]</scope>
    <source>
        <strain evidence="15 16">D31d</strain>
    </source>
</reference>
<evidence type="ECO:0000256" key="11">
    <source>
        <dbReference type="RuleBase" id="RU003357"/>
    </source>
</evidence>
<accession>A0A1H4EDG6</accession>
<evidence type="ECO:0000256" key="4">
    <source>
        <dbReference type="ARBA" id="ARBA00022692"/>
    </source>
</evidence>
<dbReference type="EMBL" id="FNRF01000005">
    <property type="protein sequence ID" value="SEA82996.1"/>
    <property type="molecule type" value="Genomic_DNA"/>
</dbReference>
<evidence type="ECO:0000256" key="12">
    <source>
        <dbReference type="SAM" id="SignalP"/>
    </source>
</evidence>
<evidence type="ECO:0000256" key="3">
    <source>
        <dbReference type="ARBA" id="ARBA00022452"/>
    </source>
</evidence>
<evidence type="ECO:0000256" key="10">
    <source>
        <dbReference type="PROSITE-ProRule" id="PRU01360"/>
    </source>
</evidence>
<keyword evidence="9 10" id="KW-0998">Cell outer membrane</keyword>
<dbReference type="SUPFAM" id="SSF56935">
    <property type="entry name" value="Porins"/>
    <property type="match status" value="1"/>
</dbReference>
<feature type="domain" description="TonB-dependent receptor plug" evidence="14">
    <location>
        <begin position="54"/>
        <end position="156"/>
    </location>
</feature>